<sequence length="87" mass="9854">MKHYTPLAAQQDLDVILAAVHRLQETVVITPTDGDDTQAAVLLPKREWEAMAELAFLVQPSVTDKTPKLTPTPRRFEHVDMENMEWG</sequence>
<name>A0ABW4D708_9LACO</name>
<evidence type="ECO:0000313" key="2">
    <source>
        <dbReference type="EMBL" id="MFD1456410.1"/>
    </source>
</evidence>
<organism evidence="2 3">
    <name type="scientific">Levilactobacillus lanxiensis</name>
    <dbReference type="NCBI Taxonomy" id="2799568"/>
    <lineage>
        <taxon>Bacteria</taxon>
        <taxon>Bacillati</taxon>
        <taxon>Bacillota</taxon>
        <taxon>Bacilli</taxon>
        <taxon>Lactobacillales</taxon>
        <taxon>Lactobacillaceae</taxon>
        <taxon>Levilactobacillus</taxon>
    </lineage>
</organism>
<dbReference type="RefSeq" id="WP_191988070.1">
    <property type="nucleotide sequence ID" value="NZ_BOLN01000010.1"/>
</dbReference>
<dbReference type="InterPro" id="IPR036165">
    <property type="entry name" value="YefM-like_sf"/>
</dbReference>
<dbReference type="EMBL" id="JBHTOD010000010">
    <property type="protein sequence ID" value="MFD1456410.1"/>
    <property type="molecule type" value="Genomic_DNA"/>
</dbReference>
<dbReference type="Gene3D" id="3.40.1620.10">
    <property type="entry name" value="YefM-like domain"/>
    <property type="match status" value="1"/>
</dbReference>
<evidence type="ECO:0000256" key="1">
    <source>
        <dbReference type="ARBA" id="ARBA00009981"/>
    </source>
</evidence>
<dbReference type="Proteomes" id="UP001597189">
    <property type="component" value="Unassembled WGS sequence"/>
</dbReference>
<proteinExistence type="inferred from homology"/>
<keyword evidence="3" id="KW-1185">Reference proteome</keyword>
<evidence type="ECO:0000313" key="3">
    <source>
        <dbReference type="Proteomes" id="UP001597189"/>
    </source>
</evidence>
<gene>
    <name evidence="2" type="ORF">ACFQ44_12150</name>
</gene>
<protein>
    <submittedName>
        <fullName evidence="2">Type II toxin-antitoxin system Phd/YefM family antitoxin</fullName>
    </submittedName>
</protein>
<reference evidence="3" key="1">
    <citation type="journal article" date="2019" name="Int. J. Syst. Evol. Microbiol.">
        <title>The Global Catalogue of Microorganisms (GCM) 10K type strain sequencing project: providing services to taxonomists for standard genome sequencing and annotation.</title>
        <authorList>
            <consortium name="The Broad Institute Genomics Platform"/>
            <consortium name="The Broad Institute Genome Sequencing Center for Infectious Disease"/>
            <person name="Wu L."/>
            <person name="Ma J."/>
        </authorList>
    </citation>
    <scope>NUCLEOTIDE SEQUENCE [LARGE SCALE GENOMIC DNA]</scope>
    <source>
        <strain evidence="3">CCM 8979</strain>
    </source>
</reference>
<accession>A0ABW4D708</accession>
<comment type="similarity">
    <text evidence="1">Belongs to the phD/YefM antitoxin family.</text>
</comment>
<dbReference type="SUPFAM" id="SSF143120">
    <property type="entry name" value="YefM-like"/>
    <property type="match status" value="1"/>
</dbReference>
<comment type="caution">
    <text evidence="2">The sequence shown here is derived from an EMBL/GenBank/DDBJ whole genome shotgun (WGS) entry which is preliminary data.</text>
</comment>